<dbReference type="STRING" id="6280.A0A0N4T634"/>
<comment type="subcellular location">
    <subcellularLocation>
        <location evidence="1">Membrane</location>
        <topology evidence="1">Single-pass membrane protein</topology>
    </subcellularLocation>
</comment>
<dbReference type="InterPro" id="IPR008967">
    <property type="entry name" value="p53-like_TF_DNA-bd_sf"/>
</dbReference>
<protein>
    <submittedName>
        <fullName evidence="14">NDT80 domain-containing protein</fullName>
    </submittedName>
</protein>
<dbReference type="Pfam" id="PF05224">
    <property type="entry name" value="NDT80_PhoG"/>
    <property type="match status" value="1"/>
</dbReference>
<dbReference type="GO" id="GO:0005634">
    <property type="term" value="C:nucleus"/>
    <property type="evidence" value="ECO:0007669"/>
    <property type="project" value="TreeGrafter"/>
</dbReference>
<keyword evidence="4 6" id="KW-0238">DNA-binding</keyword>
<feature type="DNA-binding region" description="NDT80" evidence="6">
    <location>
        <begin position="63"/>
        <end position="342"/>
    </location>
</feature>
<dbReference type="InterPro" id="IPR051577">
    <property type="entry name" value="MRF-like"/>
</dbReference>
<dbReference type="AlphaFoldDB" id="A0A0N4T634"/>
<feature type="region of interest" description="Disordered" evidence="7">
    <location>
        <begin position="12"/>
        <end position="40"/>
    </location>
</feature>
<dbReference type="InterPro" id="IPR026932">
    <property type="entry name" value="MYRF_ICA"/>
</dbReference>
<feature type="compositionally biased region" description="Low complexity" evidence="7">
    <location>
        <begin position="67"/>
        <end position="83"/>
    </location>
</feature>
<dbReference type="Proteomes" id="UP000278627">
    <property type="component" value="Unassembled WGS sequence"/>
</dbReference>
<dbReference type="PANTHER" id="PTHR13029">
    <property type="match status" value="1"/>
</dbReference>
<evidence type="ECO:0000259" key="9">
    <source>
        <dbReference type="PROSITE" id="PS50835"/>
    </source>
</evidence>
<evidence type="ECO:0000256" key="6">
    <source>
        <dbReference type="PROSITE-ProRule" id="PRU00850"/>
    </source>
</evidence>
<reference evidence="14" key="1">
    <citation type="submission" date="2017-02" db="UniProtKB">
        <authorList>
            <consortium name="WormBaseParasite"/>
        </authorList>
    </citation>
    <scope>IDENTIFICATION</scope>
</reference>
<dbReference type="EMBL" id="UZAD01001182">
    <property type="protein sequence ID" value="VDN84821.1"/>
    <property type="molecule type" value="Genomic_DNA"/>
</dbReference>
<dbReference type="InterPro" id="IPR036388">
    <property type="entry name" value="WH-like_DNA-bd_sf"/>
</dbReference>
<dbReference type="GO" id="GO:0003700">
    <property type="term" value="F:DNA-binding transcription factor activity"/>
    <property type="evidence" value="ECO:0007669"/>
    <property type="project" value="UniProtKB-UniRule"/>
</dbReference>
<dbReference type="GO" id="GO:0005789">
    <property type="term" value="C:endoplasmic reticulum membrane"/>
    <property type="evidence" value="ECO:0007669"/>
    <property type="project" value="TreeGrafter"/>
</dbReference>
<evidence type="ECO:0000256" key="1">
    <source>
        <dbReference type="ARBA" id="ARBA00004167"/>
    </source>
</evidence>
<dbReference type="InterPro" id="IPR030392">
    <property type="entry name" value="S74_ICA"/>
</dbReference>
<proteinExistence type="predicted"/>
<evidence type="ECO:0000256" key="4">
    <source>
        <dbReference type="ARBA" id="ARBA00023125"/>
    </source>
</evidence>
<dbReference type="Gene3D" id="2.60.40.1390">
    <property type="entry name" value="NDT80 DNA-binding domain"/>
    <property type="match status" value="2"/>
</dbReference>
<feature type="compositionally biased region" description="Polar residues" evidence="7">
    <location>
        <begin position="106"/>
        <end position="115"/>
    </location>
</feature>
<feature type="domain" description="NDT80" evidence="10">
    <location>
        <begin position="63"/>
        <end position="342"/>
    </location>
</feature>
<dbReference type="SUPFAM" id="SSF49417">
    <property type="entry name" value="p53-like transcription factors"/>
    <property type="match status" value="1"/>
</dbReference>
<evidence type="ECO:0000259" key="11">
    <source>
        <dbReference type="PROSITE" id="PS51688"/>
    </source>
</evidence>
<name>A0A0N4T634_BRUPA</name>
<evidence type="ECO:0000256" key="8">
    <source>
        <dbReference type="SAM" id="Phobius"/>
    </source>
</evidence>
<dbReference type="Pfam" id="PF13884">
    <property type="entry name" value="Peptidase_S74"/>
    <property type="match status" value="1"/>
</dbReference>
<evidence type="ECO:0000259" key="10">
    <source>
        <dbReference type="PROSITE" id="PS51517"/>
    </source>
</evidence>
<dbReference type="InterPro" id="IPR007110">
    <property type="entry name" value="Ig-like_dom"/>
</dbReference>
<dbReference type="PROSITE" id="PS51688">
    <property type="entry name" value="ICA"/>
    <property type="match status" value="1"/>
</dbReference>
<feature type="domain" description="Peptidase S74" evidence="11">
    <location>
        <begin position="388"/>
        <end position="487"/>
    </location>
</feature>
<feature type="region of interest" description="Disordered" evidence="7">
    <location>
        <begin position="63"/>
        <end position="117"/>
    </location>
</feature>
<reference evidence="12 13" key="2">
    <citation type="submission" date="2018-11" db="EMBL/GenBank/DDBJ databases">
        <authorList>
            <consortium name="Pathogen Informatics"/>
        </authorList>
    </citation>
    <scope>NUCLEOTIDE SEQUENCE [LARGE SCALE GENOMIC DNA]</scope>
</reference>
<dbReference type="Gene3D" id="1.10.10.10">
    <property type="entry name" value="Winged helix-like DNA-binding domain superfamily/Winged helix DNA-binding domain"/>
    <property type="match status" value="1"/>
</dbReference>
<dbReference type="PROSITE" id="PS51517">
    <property type="entry name" value="NDT80"/>
    <property type="match status" value="1"/>
</dbReference>
<dbReference type="PROSITE" id="PS50835">
    <property type="entry name" value="IG_LIKE"/>
    <property type="match status" value="1"/>
</dbReference>
<keyword evidence="3 8" id="KW-1133">Transmembrane helix</keyword>
<dbReference type="GO" id="GO:0043565">
    <property type="term" value="F:sequence-specific DNA binding"/>
    <property type="evidence" value="ECO:0007669"/>
    <property type="project" value="TreeGrafter"/>
</dbReference>
<dbReference type="WBParaSite" id="BPAG_0000366701-mRNA-1">
    <property type="protein sequence ID" value="BPAG_0000366701-mRNA-1"/>
    <property type="gene ID" value="BPAG_0000366701"/>
</dbReference>
<dbReference type="GO" id="GO:0045893">
    <property type="term" value="P:positive regulation of DNA-templated transcription"/>
    <property type="evidence" value="ECO:0007669"/>
    <property type="project" value="TreeGrafter"/>
</dbReference>
<dbReference type="GO" id="GO:0016540">
    <property type="term" value="P:protein autoprocessing"/>
    <property type="evidence" value="ECO:0007669"/>
    <property type="project" value="InterPro"/>
</dbReference>
<feature type="transmembrane region" description="Helical" evidence="8">
    <location>
        <begin position="586"/>
        <end position="606"/>
    </location>
</feature>
<sequence>LGNRILQHVLPSPQSDFIGNSGAYPPQSTPSALPQVSPPAVNMRPVNSGYLIQNNDYQIDPYSNVISSATSDGDGSSSQSDGQVSRKRMRSEQQQPPPSQQQQQPHNPVSANVKSEPQKVFSLPSQLTVISSPVTTVEDFDDSFHQQAIKFTAFNEEHWATLYDINQRPLHQLEMHVVADKGFNYSTMDNCFVNQKKNHFQISVHIEAIDNHPPNFVKIGNELKMVKEFKLAFCGVKSEMPTSEIQIKQSTTDRRPVPHDPVSLEIHERRMTKVTVPRLHFSETTMNNQRKNGRPNPDQKYFLLVVRLIACTADGHDAIVQAYQSEKVIVRASNPGQFEPPDSDATWQKNGSTLYYNSGSVAIGTDRAVAPLTVGGDIYCSGVVHRPSDRRMKEQIHEVDTKIALSHLAQIRVVGYSYKPEIALKWGLSEENRHRVGVIAQELAEILPDAVTDNGDYLQVDDSRIFYETVAAATELCRLTGNLEHKIEAVEKLSHKLARLHRRKNKDVGSLASGLSDLGFSDKASFMSSHTSLASITPSCVSRDKCHRRSNKERGRNREKHWHCRNPSCHRVEPPLCSSKVTQGTIVVLVGIMAICLIAMSTLYVLDWHNRTFGYQKRPYIFESSSTNGPVVLEQGGKIGQIVQVKDNVWKPPIQPHAPPLSVSCDHMYCHMFCCMERDEYNVPNDISIDKVLIFNS</sequence>
<gene>
    <name evidence="12" type="ORF">BPAG_LOCUS3635</name>
</gene>
<dbReference type="Pfam" id="PF13887">
    <property type="entry name" value="MYRF_ICA"/>
    <property type="match status" value="1"/>
</dbReference>
<accession>A0A0N4T634</accession>
<dbReference type="InterPro" id="IPR024061">
    <property type="entry name" value="NDT80_DNA-bd_dom"/>
</dbReference>
<evidence type="ECO:0000256" key="7">
    <source>
        <dbReference type="SAM" id="MobiDB-lite"/>
    </source>
</evidence>
<evidence type="ECO:0000313" key="13">
    <source>
        <dbReference type="Proteomes" id="UP000278627"/>
    </source>
</evidence>
<evidence type="ECO:0000256" key="5">
    <source>
        <dbReference type="ARBA" id="ARBA00023136"/>
    </source>
</evidence>
<keyword evidence="13" id="KW-1185">Reference proteome</keyword>
<keyword evidence="5 8" id="KW-0472">Membrane</keyword>
<organism evidence="14">
    <name type="scientific">Brugia pahangi</name>
    <name type="common">Filarial nematode worm</name>
    <dbReference type="NCBI Taxonomy" id="6280"/>
    <lineage>
        <taxon>Eukaryota</taxon>
        <taxon>Metazoa</taxon>
        <taxon>Ecdysozoa</taxon>
        <taxon>Nematoda</taxon>
        <taxon>Chromadorea</taxon>
        <taxon>Rhabditida</taxon>
        <taxon>Spirurina</taxon>
        <taxon>Spiruromorpha</taxon>
        <taxon>Filarioidea</taxon>
        <taxon>Onchocercidae</taxon>
        <taxon>Brugia</taxon>
    </lineage>
</organism>
<evidence type="ECO:0000256" key="3">
    <source>
        <dbReference type="ARBA" id="ARBA00022989"/>
    </source>
</evidence>
<evidence type="ECO:0000313" key="12">
    <source>
        <dbReference type="EMBL" id="VDN84821.1"/>
    </source>
</evidence>
<keyword evidence="2 8" id="KW-0812">Transmembrane</keyword>
<dbReference type="InterPro" id="IPR037141">
    <property type="entry name" value="NDT80_DNA-bd_dom_sf"/>
</dbReference>
<evidence type="ECO:0000256" key="2">
    <source>
        <dbReference type="ARBA" id="ARBA00022692"/>
    </source>
</evidence>
<evidence type="ECO:0000313" key="14">
    <source>
        <dbReference type="WBParaSite" id="BPAG_0000366701-mRNA-1"/>
    </source>
</evidence>
<dbReference type="PANTHER" id="PTHR13029:SF18">
    <property type="entry name" value="MYELIN REGULATORY FACTOR HOMOLOG 1"/>
    <property type="match status" value="1"/>
</dbReference>
<feature type="domain" description="Ig-like" evidence="9">
    <location>
        <begin position="277"/>
        <end position="380"/>
    </location>
</feature>